<organism evidence="2 4">
    <name type="scientific">Clostridium chromiireducens</name>
    <dbReference type="NCBI Taxonomy" id="225345"/>
    <lineage>
        <taxon>Bacteria</taxon>
        <taxon>Bacillati</taxon>
        <taxon>Bacillota</taxon>
        <taxon>Clostridia</taxon>
        <taxon>Eubacteriales</taxon>
        <taxon>Clostridiaceae</taxon>
        <taxon>Clostridium</taxon>
    </lineage>
</organism>
<dbReference type="RefSeq" id="WP_079442132.1">
    <property type="nucleotide sequence ID" value="NZ_MZGT01000106.1"/>
</dbReference>
<reference evidence="3 5" key="2">
    <citation type="submission" date="2018-08" db="EMBL/GenBank/DDBJ databases">
        <title>Genome of Clostridium chromiireducens C1, DSM12136.</title>
        <authorList>
            <person name="Xing M."/>
            <person name="Wei Y."/>
            <person name="Ang E.L."/>
            <person name="Zhao H."/>
            <person name="Zhang Y."/>
        </authorList>
    </citation>
    <scope>NUCLEOTIDE SEQUENCE [LARGE SCALE GENOMIC DNA]</scope>
    <source>
        <strain evidence="3 5">C1</strain>
    </source>
</reference>
<comment type="caution">
    <text evidence="2">The sequence shown here is derived from an EMBL/GenBank/DDBJ whole genome shotgun (WGS) entry which is preliminary data.</text>
</comment>
<accession>A0A1V4I9R5</accession>
<dbReference type="EC" id="2.-.-.-" evidence="2"/>
<feature type="domain" description="Polysaccharide pyruvyl transferase" evidence="1">
    <location>
        <begin position="54"/>
        <end position="296"/>
    </location>
</feature>
<evidence type="ECO:0000259" key="1">
    <source>
        <dbReference type="Pfam" id="PF04230"/>
    </source>
</evidence>
<dbReference type="STRING" id="225345.CLCHR_45240"/>
<evidence type="ECO:0000313" key="2">
    <source>
        <dbReference type="EMBL" id="OPJ56624.1"/>
    </source>
</evidence>
<dbReference type="InterPro" id="IPR007345">
    <property type="entry name" value="Polysacch_pyruvyl_Trfase"/>
</dbReference>
<dbReference type="OrthoDB" id="9807674at2"/>
<keyword evidence="4" id="KW-1185">Reference proteome</keyword>
<dbReference type="EMBL" id="MZGT01000106">
    <property type="protein sequence ID" value="OPJ56624.1"/>
    <property type="molecule type" value="Genomic_DNA"/>
</dbReference>
<proteinExistence type="predicted"/>
<dbReference type="Pfam" id="PF04230">
    <property type="entry name" value="PS_pyruv_trans"/>
    <property type="match status" value="1"/>
</dbReference>
<dbReference type="GO" id="GO:0016740">
    <property type="term" value="F:transferase activity"/>
    <property type="evidence" value="ECO:0007669"/>
    <property type="project" value="UniProtKB-KW"/>
</dbReference>
<dbReference type="EMBL" id="QXDJ01000003">
    <property type="protein sequence ID" value="RII33892.1"/>
    <property type="molecule type" value="Genomic_DNA"/>
</dbReference>
<name>A0A1V4I9R5_9CLOT</name>
<gene>
    <name evidence="2" type="primary">epsI</name>
    <name evidence="2" type="ORF">CLCHR_45240</name>
    <name evidence="3" type="ORF">D2A34_11935</name>
</gene>
<reference evidence="2 4" key="1">
    <citation type="submission" date="2017-03" db="EMBL/GenBank/DDBJ databases">
        <title>Genome sequence of Clostridium chromiireducens DSM 23318.</title>
        <authorList>
            <person name="Poehlein A."/>
            <person name="Daniel R."/>
        </authorList>
    </citation>
    <scope>NUCLEOTIDE SEQUENCE [LARGE SCALE GENOMIC DNA]</scope>
    <source>
        <strain evidence="2 4">DSM 23318</strain>
    </source>
</reference>
<evidence type="ECO:0000313" key="4">
    <source>
        <dbReference type="Proteomes" id="UP000191056"/>
    </source>
</evidence>
<dbReference type="AlphaFoldDB" id="A0A1V4I9R5"/>
<dbReference type="Proteomes" id="UP000265930">
    <property type="component" value="Unassembled WGS sequence"/>
</dbReference>
<evidence type="ECO:0000313" key="3">
    <source>
        <dbReference type="EMBL" id="RII33892.1"/>
    </source>
</evidence>
<evidence type="ECO:0000313" key="5">
    <source>
        <dbReference type="Proteomes" id="UP000265930"/>
    </source>
</evidence>
<keyword evidence="2" id="KW-0808">Transferase</keyword>
<protein>
    <submittedName>
        <fullName evidence="3">Polysaccharide pyruvyl transferase</fullName>
    </submittedName>
    <submittedName>
        <fullName evidence="2">Putative pyruvyl transferase EpsI</fullName>
        <ecNumber evidence="2">2.-.-.-</ecNumber>
    </submittedName>
</protein>
<dbReference type="Proteomes" id="UP000191056">
    <property type="component" value="Unassembled WGS sequence"/>
</dbReference>
<sequence length="358" mass="43010">MGNNLREIKKSIKLSIEQINLLKNYYFSNRKFDEIKKYKNVKKVIFALSPQYGNMGDQAIAYATKKFFVDNFKEYKLLEFERDEFYSYSKAIEKIINEDDIIAMQGGGNMGNLYLREEWARRHVIRHFNKCKIISMPTTLSFTRDRSGESHKEQMKKIYNYNEKLILLAREEKSFNMMQNLFEVKSVKVPDIVFYLEDIFEPKYNRNNNIMVCLRNDKESYWKDKKSEFIVNLKLRYNNVTESDTVIHRDIDINKREEELFNIWNKFRNSKVVITDRLHGMIFAFITKTPCVILRSSDHKIIESYKWIEGINYIKFVNDLEFNTVNTKIHELIKLTTFDKTNFKKEYFNGLTKLIKER</sequence>